<evidence type="ECO:0000256" key="6">
    <source>
        <dbReference type="ARBA" id="ARBA00023136"/>
    </source>
</evidence>
<sequence>MSGQASEKGRNYFVVMATEGEPTDLIKVLHLLVMSFAWGMQVWVSFIAGFVLLSRVTRHTFGLVQSKLFPVYFHCLLGSNFVNLALFAVYHPRELLDWKETVQMCLYFGAVVLAGLNAQWFGPAIVDALFGMQEVEREHSLGGDVGMVANKQAYVKLREQDPKYKALSSTFFRYHGLSNLCNILGFVCTSINLVYTALHLHTI</sequence>
<dbReference type="GO" id="GO:0016020">
    <property type="term" value="C:membrane"/>
    <property type="evidence" value="ECO:0007669"/>
    <property type="project" value="UniProtKB-SubCell"/>
</dbReference>
<keyword evidence="10" id="KW-1185">Reference proteome</keyword>
<keyword evidence="6 7" id="KW-0472">Membrane</keyword>
<comment type="subcellular location">
    <subcellularLocation>
        <location evidence="1">Membrane</location>
        <topology evidence="1">Multi-pass membrane protein</topology>
    </subcellularLocation>
</comment>
<dbReference type="Proteomes" id="UP001221898">
    <property type="component" value="Unassembled WGS sequence"/>
</dbReference>
<keyword evidence="5 7" id="KW-1133">Transmembrane helix</keyword>
<gene>
    <name evidence="9" type="ORF">AAFF_G00339450</name>
</gene>
<name>A0AAD7WP65_9TELE</name>
<evidence type="ECO:0000256" key="5">
    <source>
        <dbReference type="ARBA" id="ARBA00022989"/>
    </source>
</evidence>
<evidence type="ECO:0000313" key="10">
    <source>
        <dbReference type="Proteomes" id="UP001221898"/>
    </source>
</evidence>
<feature type="transmembrane region" description="Helical" evidence="7">
    <location>
        <begin position="28"/>
        <end position="51"/>
    </location>
</feature>
<comment type="caution">
    <text evidence="9">The sequence shown here is derived from an EMBL/GenBank/DDBJ whole genome shotgun (WGS) entry which is preliminary data.</text>
</comment>
<evidence type="ECO:0000313" key="9">
    <source>
        <dbReference type="EMBL" id="KAJ8404172.1"/>
    </source>
</evidence>
<reference evidence="9" key="1">
    <citation type="journal article" date="2023" name="Science">
        <title>Genome structures resolve the early diversification of teleost fishes.</title>
        <authorList>
            <person name="Parey E."/>
            <person name="Louis A."/>
            <person name="Montfort J."/>
            <person name="Bouchez O."/>
            <person name="Roques C."/>
            <person name="Iampietro C."/>
            <person name="Lluch J."/>
            <person name="Castinel A."/>
            <person name="Donnadieu C."/>
            <person name="Desvignes T."/>
            <person name="Floi Bucao C."/>
            <person name="Jouanno E."/>
            <person name="Wen M."/>
            <person name="Mejri S."/>
            <person name="Dirks R."/>
            <person name="Jansen H."/>
            <person name="Henkel C."/>
            <person name="Chen W.J."/>
            <person name="Zahm M."/>
            <person name="Cabau C."/>
            <person name="Klopp C."/>
            <person name="Thompson A.W."/>
            <person name="Robinson-Rechavi M."/>
            <person name="Braasch I."/>
            <person name="Lecointre G."/>
            <person name="Bobe J."/>
            <person name="Postlethwait J.H."/>
            <person name="Berthelot C."/>
            <person name="Roest Crollius H."/>
            <person name="Guiguen Y."/>
        </authorList>
    </citation>
    <scope>NUCLEOTIDE SEQUENCE</scope>
    <source>
        <strain evidence="9">NC1722</strain>
    </source>
</reference>
<dbReference type="PANTHER" id="PTHR46916">
    <property type="entry name" value="TRANSMEMBRANE PROTEIN 205"/>
    <property type="match status" value="1"/>
</dbReference>
<dbReference type="Pfam" id="PF13664">
    <property type="entry name" value="DUF4149"/>
    <property type="match status" value="1"/>
</dbReference>
<feature type="transmembrane region" description="Helical" evidence="7">
    <location>
        <begin position="177"/>
        <end position="198"/>
    </location>
</feature>
<dbReference type="EMBL" id="JAINUG010000054">
    <property type="protein sequence ID" value="KAJ8404172.1"/>
    <property type="molecule type" value="Genomic_DNA"/>
</dbReference>
<keyword evidence="4 7" id="KW-0812">Transmembrane</keyword>
<evidence type="ECO:0000256" key="3">
    <source>
        <dbReference type="ARBA" id="ARBA00015041"/>
    </source>
</evidence>
<dbReference type="AlphaFoldDB" id="A0AAD7WP65"/>
<proteinExistence type="inferred from homology"/>
<feature type="domain" description="TMEM205-like" evidence="8">
    <location>
        <begin position="32"/>
        <end position="128"/>
    </location>
</feature>
<evidence type="ECO:0000256" key="4">
    <source>
        <dbReference type="ARBA" id="ARBA00022692"/>
    </source>
</evidence>
<organism evidence="9 10">
    <name type="scientific">Aldrovandia affinis</name>
    <dbReference type="NCBI Taxonomy" id="143900"/>
    <lineage>
        <taxon>Eukaryota</taxon>
        <taxon>Metazoa</taxon>
        <taxon>Chordata</taxon>
        <taxon>Craniata</taxon>
        <taxon>Vertebrata</taxon>
        <taxon>Euteleostomi</taxon>
        <taxon>Actinopterygii</taxon>
        <taxon>Neopterygii</taxon>
        <taxon>Teleostei</taxon>
        <taxon>Notacanthiformes</taxon>
        <taxon>Halosauridae</taxon>
        <taxon>Aldrovandia</taxon>
    </lineage>
</organism>
<evidence type="ECO:0000259" key="8">
    <source>
        <dbReference type="Pfam" id="PF13664"/>
    </source>
</evidence>
<protein>
    <recommendedName>
        <fullName evidence="3">Transmembrane protein 205</fullName>
    </recommendedName>
</protein>
<feature type="transmembrane region" description="Helical" evidence="7">
    <location>
        <begin position="71"/>
        <end position="90"/>
    </location>
</feature>
<dbReference type="InterPro" id="IPR042623">
    <property type="entry name" value="TMEM205"/>
</dbReference>
<evidence type="ECO:0000256" key="2">
    <source>
        <dbReference type="ARBA" id="ARBA00011001"/>
    </source>
</evidence>
<dbReference type="PANTHER" id="PTHR46916:SF2">
    <property type="entry name" value="TRANSMEMBRANE PROTEIN 205"/>
    <property type="match status" value="1"/>
</dbReference>
<evidence type="ECO:0000256" key="1">
    <source>
        <dbReference type="ARBA" id="ARBA00004141"/>
    </source>
</evidence>
<feature type="transmembrane region" description="Helical" evidence="7">
    <location>
        <begin position="102"/>
        <end position="122"/>
    </location>
</feature>
<evidence type="ECO:0000256" key="7">
    <source>
        <dbReference type="SAM" id="Phobius"/>
    </source>
</evidence>
<comment type="similarity">
    <text evidence="2">Belongs to the TMEM205 family.</text>
</comment>
<accession>A0AAD7WP65</accession>
<dbReference type="InterPro" id="IPR025423">
    <property type="entry name" value="TMEM205-like"/>
</dbReference>